<sequence>MYVVSHHKEAIDNIQVIYGNIGEDMQEDQFQLIHEDPTTSTREIDRQVGISQSRILKENQLYPFHIQTVHALVPEDYPLRVEFCNWPRTSSKILVTLTDEASFTRNGMTNTRNTHVWALENPNEIRETNFQHRFQPIKHVAGIAHNAGNFEKA</sequence>
<dbReference type="Proteomes" id="UP001159042">
    <property type="component" value="Unassembled WGS sequence"/>
</dbReference>
<keyword evidence="2" id="KW-1185">Reference proteome</keyword>
<evidence type="ECO:0000313" key="2">
    <source>
        <dbReference type="Proteomes" id="UP001159042"/>
    </source>
</evidence>
<protein>
    <submittedName>
        <fullName evidence="1">Uncharacterized protein</fullName>
    </submittedName>
</protein>
<reference evidence="1 2" key="1">
    <citation type="journal article" date="2023" name="Insect Mol. Biol.">
        <title>Genome sequencing provides insights into the evolution of gene families encoding plant cell wall-degrading enzymes in longhorned beetles.</title>
        <authorList>
            <person name="Shin N.R."/>
            <person name="Okamura Y."/>
            <person name="Kirsch R."/>
            <person name="Pauchet Y."/>
        </authorList>
    </citation>
    <scope>NUCLEOTIDE SEQUENCE [LARGE SCALE GENOMIC DNA]</scope>
    <source>
        <strain evidence="1">EAD_L_NR</strain>
    </source>
</reference>
<evidence type="ECO:0000313" key="1">
    <source>
        <dbReference type="EMBL" id="KAJ8909508.1"/>
    </source>
</evidence>
<name>A0AAV8V5R5_9CUCU</name>
<proteinExistence type="predicted"/>
<dbReference type="AlphaFoldDB" id="A0AAV8V5R5"/>
<dbReference type="PANTHER" id="PTHR47326">
    <property type="entry name" value="TRANSPOSABLE ELEMENT TC3 TRANSPOSASE-LIKE PROTEIN"/>
    <property type="match status" value="1"/>
</dbReference>
<accession>A0AAV8V5R5</accession>
<organism evidence="1 2">
    <name type="scientific">Exocentrus adspersus</name>
    <dbReference type="NCBI Taxonomy" id="1586481"/>
    <lineage>
        <taxon>Eukaryota</taxon>
        <taxon>Metazoa</taxon>
        <taxon>Ecdysozoa</taxon>
        <taxon>Arthropoda</taxon>
        <taxon>Hexapoda</taxon>
        <taxon>Insecta</taxon>
        <taxon>Pterygota</taxon>
        <taxon>Neoptera</taxon>
        <taxon>Endopterygota</taxon>
        <taxon>Coleoptera</taxon>
        <taxon>Polyphaga</taxon>
        <taxon>Cucujiformia</taxon>
        <taxon>Chrysomeloidea</taxon>
        <taxon>Cerambycidae</taxon>
        <taxon>Lamiinae</taxon>
        <taxon>Acanthocinini</taxon>
        <taxon>Exocentrus</taxon>
    </lineage>
</organism>
<gene>
    <name evidence="1" type="ORF">NQ315_008898</name>
</gene>
<dbReference type="EMBL" id="JANEYG010000527">
    <property type="protein sequence ID" value="KAJ8909508.1"/>
    <property type="molecule type" value="Genomic_DNA"/>
</dbReference>
<dbReference type="PANTHER" id="PTHR47326:SF1">
    <property type="entry name" value="HTH PSQ-TYPE DOMAIN-CONTAINING PROTEIN"/>
    <property type="match status" value="1"/>
</dbReference>
<comment type="caution">
    <text evidence="1">The sequence shown here is derived from an EMBL/GenBank/DDBJ whole genome shotgun (WGS) entry which is preliminary data.</text>
</comment>